<evidence type="ECO:0000313" key="13">
    <source>
        <dbReference type="Proteomes" id="UP000759131"/>
    </source>
</evidence>
<evidence type="ECO:0000256" key="3">
    <source>
        <dbReference type="ARBA" id="ARBA00021762"/>
    </source>
</evidence>
<dbReference type="PANTHER" id="PTHR22851:SF0">
    <property type="entry name" value="DDB1- AND CUL4-ASSOCIATED FACTOR 13"/>
    <property type="match status" value="1"/>
</dbReference>
<feature type="non-terminal residue" evidence="12">
    <location>
        <position position="1"/>
    </location>
</feature>
<keyword evidence="13" id="KW-1185">Reference proteome</keyword>
<keyword evidence="5" id="KW-0677">Repeat</keyword>
<name>A0A7R9L6K0_9ACAR</name>
<keyword evidence="6" id="KW-0539">Nucleus</keyword>
<evidence type="ECO:0000259" key="11">
    <source>
        <dbReference type="Pfam" id="PF04158"/>
    </source>
</evidence>
<proteinExistence type="inferred from homology"/>
<dbReference type="InterPro" id="IPR019775">
    <property type="entry name" value="WD40_repeat_CS"/>
</dbReference>
<feature type="repeat" description="WD" evidence="9">
    <location>
        <begin position="62"/>
        <end position="104"/>
    </location>
</feature>
<organism evidence="12">
    <name type="scientific">Medioppia subpectinata</name>
    <dbReference type="NCBI Taxonomy" id="1979941"/>
    <lineage>
        <taxon>Eukaryota</taxon>
        <taxon>Metazoa</taxon>
        <taxon>Ecdysozoa</taxon>
        <taxon>Arthropoda</taxon>
        <taxon>Chelicerata</taxon>
        <taxon>Arachnida</taxon>
        <taxon>Acari</taxon>
        <taxon>Acariformes</taxon>
        <taxon>Sarcoptiformes</taxon>
        <taxon>Oribatida</taxon>
        <taxon>Brachypylina</taxon>
        <taxon>Oppioidea</taxon>
        <taxon>Oppiidae</taxon>
        <taxon>Medioppia</taxon>
    </lineage>
</organism>
<dbReference type="EMBL" id="OC872557">
    <property type="protein sequence ID" value="CAD7635920.1"/>
    <property type="molecule type" value="Genomic_DNA"/>
</dbReference>
<feature type="repeat" description="WD" evidence="9">
    <location>
        <begin position="282"/>
        <end position="323"/>
    </location>
</feature>
<keyword evidence="7" id="KW-0687">Ribonucleoprotein</keyword>
<dbReference type="GO" id="GO:0000462">
    <property type="term" value="P:maturation of SSU-rRNA from tricistronic rRNA transcript (SSU-rRNA, 5.8S rRNA, LSU-rRNA)"/>
    <property type="evidence" value="ECO:0007669"/>
    <property type="project" value="TreeGrafter"/>
</dbReference>
<evidence type="ECO:0000256" key="5">
    <source>
        <dbReference type="ARBA" id="ARBA00022737"/>
    </source>
</evidence>
<keyword evidence="4 9" id="KW-0853">WD repeat</keyword>
<evidence type="ECO:0000256" key="4">
    <source>
        <dbReference type="ARBA" id="ARBA00022574"/>
    </source>
</evidence>
<evidence type="ECO:0000256" key="8">
    <source>
        <dbReference type="ARBA" id="ARBA00032239"/>
    </source>
</evidence>
<feature type="compositionally biased region" description="Basic and acidic residues" evidence="10">
    <location>
        <begin position="439"/>
        <end position="449"/>
    </location>
</feature>
<evidence type="ECO:0000256" key="2">
    <source>
        <dbReference type="ARBA" id="ARBA00005649"/>
    </source>
</evidence>
<dbReference type="Proteomes" id="UP000759131">
    <property type="component" value="Unassembled WGS sequence"/>
</dbReference>
<comment type="similarity">
    <text evidence="2">Belongs to the WD repeat DCAF13/WDSOF1 family.</text>
</comment>
<comment type="subcellular location">
    <subcellularLocation>
        <location evidence="1">Nucleus</location>
        <location evidence="1">Nucleolus</location>
    </subcellularLocation>
</comment>
<evidence type="ECO:0000256" key="10">
    <source>
        <dbReference type="SAM" id="MobiDB-lite"/>
    </source>
</evidence>
<dbReference type="SUPFAM" id="SSF50978">
    <property type="entry name" value="WD40 repeat-like"/>
    <property type="match status" value="1"/>
</dbReference>
<dbReference type="InterPro" id="IPR051733">
    <property type="entry name" value="WD_repeat_DCAF13/WDSOF1"/>
</dbReference>
<dbReference type="PROSITE" id="PS50294">
    <property type="entry name" value="WD_REPEATS_REGION"/>
    <property type="match status" value="2"/>
</dbReference>
<sequence>MKVKVLSRSHMQYMRETKHDIHKVERNYSPNLHPFETNREYKRAINAVKIDRMFAKPFMSSLEGHSDIVQTLAKHPTKLSTLLSGAANGEIKVWDISDGKCLKAITAHNSIVRNICVPLHGNYFFSVDDSNIKQWSFDHIYNTSTHSSQALQPMNTLISKTVIHGMDIQRNKPFLMTCGEKVDLWEESRPQPLRTYRWGVDSVNCIKFNPIETDLCIGAASDRSLQIYDIRKSEPLRKVVLNMRTNNIAWNPMEAFVFTAANEDSDLYTFDMRNLKAALQVHKDHVSAVIDVDYSPTGKEIVSGSYDKTIRIFGTESGRSRDVYHTKRMQRLTSVVWTADNKYIISASDEMDIRVWKAFASEKLGFKTFREQSTFDYQNKLMEKYANHPEVKRIARHRHVPKHVVQSSKEKRLMVSAEKRKESNRRLHSKPGTIGFVSERTKSIVSEEK</sequence>
<dbReference type="InterPro" id="IPR015943">
    <property type="entry name" value="WD40/YVTN_repeat-like_dom_sf"/>
</dbReference>
<dbReference type="OrthoDB" id="10249065at2759"/>
<evidence type="ECO:0000256" key="1">
    <source>
        <dbReference type="ARBA" id="ARBA00004604"/>
    </source>
</evidence>
<dbReference type="GO" id="GO:0016567">
    <property type="term" value="P:protein ubiquitination"/>
    <property type="evidence" value="ECO:0007669"/>
    <property type="project" value="UniProtKB-UniPathway"/>
</dbReference>
<accession>A0A7R9L6K0</accession>
<dbReference type="GO" id="GO:0032040">
    <property type="term" value="C:small-subunit processome"/>
    <property type="evidence" value="ECO:0007669"/>
    <property type="project" value="TreeGrafter"/>
</dbReference>
<dbReference type="UniPathway" id="UPA00143"/>
<dbReference type="FunFam" id="2.130.10.10:FF:000132">
    <property type="entry name" value="DDB1- and CUL4-associated factor 13"/>
    <property type="match status" value="1"/>
</dbReference>
<dbReference type="Pfam" id="PF00400">
    <property type="entry name" value="WD40"/>
    <property type="match status" value="4"/>
</dbReference>
<reference evidence="12" key="1">
    <citation type="submission" date="2020-11" db="EMBL/GenBank/DDBJ databases">
        <authorList>
            <person name="Tran Van P."/>
        </authorList>
    </citation>
    <scope>NUCLEOTIDE SEQUENCE</scope>
</reference>
<feature type="region of interest" description="Disordered" evidence="10">
    <location>
        <begin position="418"/>
        <end position="449"/>
    </location>
</feature>
<dbReference type="AlphaFoldDB" id="A0A7R9L6K0"/>
<dbReference type="EMBL" id="CAJPIZ010017982">
    <property type="protein sequence ID" value="CAG2116350.1"/>
    <property type="molecule type" value="Genomic_DNA"/>
</dbReference>
<dbReference type="InterPro" id="IPR001680">
    <property type="entry name" value="WD40_rpt"/>
</dbReference>
<gene>
    <name evidence="12" type="ORF">OSB1V03_LOCUS16310</name>
</gene>
<evidence type="ECO:0000256" key="9">
    <source>
        <dbReference type="PROSITE-ProRule" id="PRU00221"/>
    </source>
</evidence>
<dbReference type="PROSITE" id="PS50082">
    <property type="entry name" value="WD_REPEATS_2"/>
    <property type="match status" value="3"/>
</dbReference>
<feature type="domain" description="Sof1-like protein" evidence="11">
    <location>
        <begin position="358"/>
        <end position="444"/>
    </location>
</feature>
<dbReference type="Gene3D" id="2.130.10.10">
    <property type="entry name" value="YVTN repeat-like/Quinoprotein amine dehydrogenase"/>
    <property type="match status" value="2"/>
</dbReference>
<dbReference type="Pfam" id="PF04158">
    <property type="entry name" value="Sof1"/>
    <property type="match status" value="1"/>
</dbReference>
<dbReference type="SMART" id="SM00320">
    <property type="entry name" value="WD40"/>
    <property type="match status" value="5"/>
</dbReference>
<dbReference type="PANTHER" id="PTHR22851">
    <property type="entry name" value="U3 SMALL NUCLEOLAR RNA U3 SNORNA ASSOCIATED PROTEIN"/>
    <property type="match status" value="1"/>
</dbReference>
<evidence type="ECO:0000256" key="7">
    <source>
        <dbReference type="ARBA" id="ARBA00023274"/>
    </source>
</evidence>
<protein>
    <recommendedName>
        <fullName evidence="3">DDB1- and CUL4-associated factor 13</fullName>
    </recommendedName>
    <alternativeName>
        <fullName evidence="8">WD repeat and SOF domain-containing protein 1</fullName>
    </alternativeName>
</protein>
<evidence type="ECO:0000313" key="12">
    <source>
        <dbReference type="EMBL" id="CAD7635920.1"/>
    </source>
</evidence>
<evidence type="ECO:0000256" key="6">
    <source>
        <dbReference type="ARBA" id="ARBA00023242"/>
    </source>
</evidence>
<dbReference type="InterPro" id="IPR007287">
    <property type="entry name" value="Sof1"/>
</dbReference>
<feature type="repeat" description="WD" evidence="9">
    <location>
        <begin position="325"/>
        <end position="357"/>
    </location>
</feature>
<dbReference type="InterPro" id="IPR036322">
    <property type="entry name" value="WD40_repeat_dom_sf"/>
</dbReference>
<dbReference type="PROSITE" id="PS00678">
    <property type="entry name" value="WD_REPEATS_1"/>
    <property type="match status" value="1"/>
</dbReference>